<accession>A0ACC1NIA3</accession>
<protein>
    <submittedName>
        <fullName evidence="1">Uncharacterized protein</fullName>
    </submittedName>
</protein>
<comment type="caution">
    <text evidence="1">The sequence shown here is derived from an EMBL/GenBank/DDBJ whole genome shotgun (WGS) entry which is preliminary data.</text>
</comment>
<evidence type="ECO:0000313" key="2">
    <source>
        <dbReference type="Proteomes" id="UP001143856"/>
    </source>
</evidence>
<dbReference type="EMBL" id="JAPDGR010001899">
    <property type="protein sequence ID" value="KAJ2978809.1"/>
    <property type="molecule type" value="Genomic_DNA"/>
</dbReference>
<name>A0ACC1NIA3_9PEZI</name>
<evidence type="ECO:0000313" key="1">
    <source>
        <dbReference type="EMBL" id="KAJ2978809.1"/>
    </source>
</evidence>
<gene>
    <name evidence="1" type="ORF">NUW58_g7377</name>
</gene>
<proteinExistence type="predicted"/>
<organism evidence="1 2">
    <name type="scientific">Xylaria curta</name>
    <dbReference type="NCBI Taxonomy" id="42375"/>
    <lineage>
        <taxon>Eukaryota</taxon>
        <taxon>Fungi</taxon>
        <taxon>Dikarya</taxon>
        <taxon>Ascomycota</taxon>
        <taxon>Pezizomycotina</taxon>
        <taxon>Sordariomycetes</taxon>
        <taxon>Xylariomycetidae</taxon>
        <taxon>Xylariales</taxon>
        <taxon>Xylariaceae</taxon>
        <taxon>Xylaria</taxon>
    </lineage>
</organism>
<reference evidence="1" key="1">
    <citation type="submission" date="2022-10" db="EMBL/GenBank/DDBJ databases">
        <title>Genome Sequence of Xylaria curta.</title>
        <authorList>
            <person name="Buettner E."/>
        </authorList>
    </citation>
    <scope>NUCLEOTIDE SEQUENCE</scope>
    <source>
        <strain evidence="1">Babe10</strain>
    </source>
</reference>
<dbReference type="Proteomes" id="UP001143856">
    <property type="component" value="Unassembled WGS sequence"/>
</dbReference>
<sequence length="646" mass="74141">MASAKARKKVLFDDSDDESDGGADLQINDAYAKRFEHNKKREELHRLEEKYKSKQANGSSSKNAEDDEEDESSSDETEDDDGFLATEELDAQISATLQAIRNKDPRLYDGKSTFYTPIDGDEAAQSTVSKEKKEKPIFLRDYHRERLMRGDTGEDDQAQDQEAQPQTYTEEQDDIRKSLQNEIQAQLKAADNDQETDDDEGFMKAKGGAKLEEATKGNSIHPSRATKIKVPVPDVKEADKDPELFLSNFLASRAWAQGEGNGWQPFESDEEEDEKADEWEAAYNMRFEDPSKSNEVLRSYARDVTASISVRREEKTGRKRQRELEKEKQEAEKKQRKEERARLRRLKLEEAEGKLEKIKKAAGVRGKVLKDEEWQKVLESAWENEQWEAEMNKLFNDEYYAEGEGGSEDEDAIEGSKKKVKKPKWDDDIDIKDLIPDFDDEEQPKFTLTDDEAPDEEPEEEDEDAPAAKRQKTTKERKKERLASQKEARKERAKLEALVDTHMNLEDPEILSASMSSKKTGLSRFGYIETKPESFGLTTRDILMASDADLNNFVGLKKLAHWRDPEKQSKDRKRLGKKARLRQWRKDTFGPEFEREPPALDFGKIEKEKVIVDGEDGGNIIENSKKKRKRSRSKKEGKGKETATAE</sequence>
<keyword evidence="2" id="KW-1185">Reference proteome</keyword>